<comment type="caution">
    <text evidence="1">The sequence shown here is derived from an EMBL/GenBank/DDBJ whole genome shotgun (WGS) entry which is preliminary data.</text>
</comment>
<name>A0A0G0JSZ1_9BACT</name>
<gene>
    <name evidence="1" type="ORF">US91_C0010G0058</name>
</gene>
<organism evidence="1 2">
    <name type="scientific">Candidatus Falkowbacteria bacterium GW2011_GWE1_38_31</name>
    <dbReference type="NCBI Taxonomy" id="1618638"/>
    <lineage>
        <taxon>Bacteria</taxon>
        <taxon>Candidatus Falkowiibacteriota</taxon>
    </lineage>
</organism>
<evidence type="ECO:0000313" key="1">
    <source>
        <dbReference type="EMBL" id="KKQ69762.1"/>
    </source>
</evidence>
<dbReference type="AlphaFoldDB" id="A0A0G0JSZ1"/>
<protein>
    <submittedName>
        <fullName evidence="1">Uncharacterized protein</fullName>
    </submittedName>
</protein>
<dbReference type="Proteomes" id="UP000034022">
    <property type="component" value="Unassembled WGS sequence"/>
</dbReference>
<dbReference type="EMBL" id="LBUU01000010">
    <property type="protein sequence ID" value="KKQ69762.1"/>
    <property type="molecule type" value="Genomic_DNA"/>
</dbReference>
<sequence length="387" mass="40669">MRKEFKFFSQIVITIILTLGLSISFQSLLAAWTVPTANPPADNPSAPIYSNSATDQTITGGSLTVSNGLVVGTGLVMASNVILHNNWLSGDGGNEGISIDVEGNIKTNGYLALGTPAAGVAGAIRWEPTSKTLQVHDGNGWVAVSQNTASCPSTFCTAPHTIGSCPNTFSSGSCTTCTPDCGCEGGYASCNGTMADGCETFGSCCVAECAYVGQTQCSGSTLKTCANVSGCLKWSDSVCSYGCASYNGTPECILTQQISRCWSAPLRDHRMVVGGAAACGAAGYTTPEGTVKIPTKAYPGTVQIFECRKFVDGYWDYMSSTNCAGEGFAQVTSLGYTYSPAPLGFFTVPMYRCWVPYPPLGYDHFLSWSNNCEGAPNNEGNFGYYTF</sequence>
<reference evidence="1 2" key="1">
    <citation type="journal article" date="2015" name="Nature">
        <title>rRNA introns, odd ribosomes, and small enigmatic genomes across a large radiation of phyla.</title>
        <authorList>
            <person name="Brown C.T."/>
            <person name="Hug L.A."/>
            <person name="Thomas B.C."/>
            <person name="Sharon I."/>
            <person name="Castelle C.J."/>
            <person name="Singh A."/>
            <person name="Wilkins M.J."/>
            <person name="Williams K.H."/>
            <person name="Banfield J.F."/>
        </authorList>
    </citation>
    <scope>NUCLEOTIDE SEQUENCE [LARGE SCALE GENOMIC DNA]</scope>
</reference>
<proteinExistence type="predicted"/>
<accession>A0A0G0JSZ1</accession>
<evidence type="ECO:0000313" key="2">
    <source>
        <dbReference type="Proteomes" id="UP000034022"/>
    </source>
</evidence>